<reference evidence="1 2" key="1">
    <citation type="submission" date="2019-08" db="EMBL/GenBank/DDBJ databases">
        <title>The genome of the soybean aphid Biotype 1, its phylome, world population structure and adaptation to the North American continent.</title>
        <authorList>
            <person name="Giordano R."/>
            <person name="Donthu R.K."/>
            <person name="Hernandez A.G."/>
            <person name="Wright C.L."/>
            <person name="Zimin A.V."/>
        </authorList>
    </citation>
    <scope>NUCLEOTIDE SEQUENCE [LARGE SCALE GENOMIC DNA]</scope>
    <source>
        <tissue evidence="1">Whole aphids</tissue>
    </source>
</reference>
<comment type="caution">
    <text evidence="1">The sequence shown here is derived from an EMBL/GenBank/DDBJ whole genome shotgun (WGS) entry which is preliminary data.</text>
</comment>
<organism evidence="1 2">
    <name type="scientific">Aphis glycines</name>
    <name type="common">Soybean aphid</name>
    <dbReference type="NCBI Taxonomy" id="307491"/>
    <lineage>
        <taxon>Eukaryota</taxon>
        <taxon>Metazoa</taxon>
        <taxon>Ecdysozoa</taxon>
        <taxon>Arthropoda</taxon>
        <taxon>Hexapoda</taxon>
        <taxon>Insecta</taxon>
        <taxon>Pterygota</taxon>
        <taxon>Neoptera</taxon>
        <taxon>Paraneoptera</taxon>
        <taxon>Hemiptera</taxon>
        <taxon>Sternorrhyncha</taxon>
        <taxon>Aphidomorpha</taxon>
        <taxon>Aphidoidea</taxon>
        <taxon>Aphididae</taxon>
        <taxon>Aphidini</taxon>
        <taxon>Aphis</taxon>
        <taxon>Aphis</taxon>
    </lineage>
</organism>
<feature type="non-terminal residue" evidence="1">
    <location>
        <position position="1"/>
    </location>
</feature>
<sequence>QHKGELYGVGTRHTQNTLKHNSCKFNSVKRCSICIDIFLKGLLYDFLFGTLHELKISKSLSIIFIKLIVHLVSSVMVAAAVEVTGQTYCSTVHHDKIDFVILYNIILEIFLIRDLHDINIVQSQVAHEKRPLSMTVLCVRKADSGYSLRFTAYTLTVISWITRATKLRIFICFYSFIRSPHCWINFADACRIGAVCY</sequence>
<protein>
    <submittedName>
        <fullName evidence="1">Uncharacterized protein</fullName>
    </submittedName>
</protein>
<dbReference type="AlphaFoldDB" id="A0A6G0T557"/>
<gene>
    <name evidence="1" type="ORF">AGLY_013748</name>
</gene>
<dbReference type="EMBL" id="VYZN01000055">
    <property type="protein sequence ID" value="KAE9526117.1"/>
    <property type="molecule type" value="Genomic_DNA"/>
</dbReference>
<keyword evidence="2" id="KW-1185">Reference proteome</keyword>
<name>A0A6G0T557_APHGL</name>
<evidence type="ECO:0000313" key="2">
    <source>
        <dbReference type="Proteomes" id="UP000475862"/>
    </source>
</evidence>
<evidence type="ECO:0000313" key="1">
    <source>
        <dbReference type="EMBL" id="KAE9526117.1"/>
    </source>
</evidence>
<proteinExistence type="predicted"/>
<accession>A0A6G0T557</accession>
<dbReference type="Proteomes" id="UP000475862">
    <property type="component" value="Unassembled WGS sequence"/>
</dbReference>